<dbReference type="OrthoDB" id="318555at2759"/>
<reference evidence="3" key="1">
    <citation type="submission" date="2021-01" db="EMBL/GenBank/DDBJ databases">
        <authorList>
            <consortium name="Genoscope - CEA"/>
            <person name="William W."/>
        </authorList>
    </citation>
    <scope>NUCLEOTIDE SEQUENCE</scope>
</reference>
<keyword evidence="1" id="KW-0175">Coiled coil</keyword>
<dbReference type="GO" id="GO:0005525">
    <property type="term" value="F:GTP binding"/>
    <property type="evidence" value="ECO:0007669"/>
    <property type="project" value="InterPro"/>
</dbReference>
<dbReference type="Pfam" id="PF01926">
    <property type="entry name" value="MMR_HSR1"/>
    <property type="match status" value="1"/>
</dbReference>
<sequence>MIQQEQLSILDGLKYIYDKQIPLPDKILEKQTILFYFNLTENNQIQEQLKQLVTEEESWINGFTGSLNTESKNKNKVYYFYNLIIKQNNNLDINIKELIRIRLFLQKYISLFKTCHFKLIFHMDIQENDETQLKEKILIKAYNLLDGFRLEISYLIILNSQNNFQYINIISMISDSKINSSKIDFLESLKKIDQTMFSKINDIDEYNFFFKKEHITIGFKSQQYIQEQINVILKSFNTQLQYLQNNLQQLQEYPIDSQNENKNQNVKDYDKNLKLLIKEMRQVFKGNPIFLNLVDLIPQILNKYKDMIIDKFKQIFETNRYLQDYLNSNEKGLMQIMENFQFEFRLNECDKEIMIYFSGYYDEDELQQTIFNIQYKIEYWYKYFDEHNLQSLTIIRRLLKDANIFKEFNETIVFVVGLTKVGKSTFINILDNPENIIVTKDRKFDVNNQNNQFKISHENNSETQKLEYKKINDYILVDTPGIFDTNEDNRIYNLINIFKSIKTSKKFIIVVLIDGEKLLESKNDLITTIQNIGSMLPDEIIYSALNSIILPVFTKLKNKSTLEEIKKNWQSQTMQFINNDKLQKFLKSIKEQIDNGDYLQIYDVQFYSQSNLEKIKQERDKFQQEGNEYFIKDKINECMENIQKVQELNLQIQQIENNEEIYTTILILKNLKILKERQTKQYLEDITGFQIRNTRQLKDSF</sequence>
<dbReference type="Proteomes" id="UP000692954">
    <property type="component" value="Unassembled WGS sequence"/>
</dbReference>
<accession>A0A8S1R7P9</accession>
<comment type="caution">
    <text evidence="3">The sequence shown here is derived from an EMBL/GenBank/DDBJ whole genome shotgun (WGS) entry which is preliminary data.</text>
</comment>
<dbReference type="InterPro" id="IPR006073">
    <property type="entry name" value="GTP-bd"/>
</dbReference>
<feature type="coiled-coil region" evidence="1">
    <location>
        <begin position="233"/>
        <end position="279"/>
    </location>
</feature>
<evidence type="ECO:0000256" key="1">
    <source>
        <dbReference type="SAM" id="Coils"/>
    </source>
</evidence>
<evidence type="ECO:0000259" key="2">
    <source>
        <dbReference type="Pfam" id="PF01926"/>
    </source>
</evidence>
<protein>
    <recommendedName>
        <fullName evidence="2">G domain-containing protein</fullName>
    </recommendedName>
</protein>
<dbReference type="EMBL" id="CAJJDN010000150">
    <property type="protein sequence ID" value="CAD8124261.1"/>
    <property type="molecule type" value="Genomic_DNA"/>
</dbReference>
<evidence type="ECO:0000313" key="4">
    <source>
        <dbReference type="Proteomes" id="UP000692954"/>
    </source>
</evidence>
<feature type="domain" description="G" evidence="2">
    <location>
        <begin position="413"/>
        <end position="529"/>
    </location>
</feature>
<organism evidence="3 4">
    <name type="scientific">Paramecium sonneborni</name>
    <dbReference type="NCBI Taxonomy" id="65129"/>
    <lineage>
        <taxon>Eukaryota</taxon>
        <taxon>Sar</taxon>
        <taxon>Alveolata</taxon>
        <taxon>Ciliophora</taxon>
        <taxon>Intramacronucleata</taxon>
        <taxon>Oligohymenophorea</taxon>
        <taxon>Peniculida</taxon>
        <taxon>Parameciidae</taxon>
        <taxon>Paramecium</taxon>
    </lineage>
</organism>
<dbReference type="AlphaFoldDB" id="A0A8S1R7P9"/>
<gene>
    <name evidence="3" type="ORF">PSON_ATCC_30995.1.T1500041</name>
</gene>
<evidence type="ECO:0000313" key="3">
    <source>
        <dbReference type="EMBL" id="CAD8124261.1"/>
    </source>
</evidence>
<keyword evidence="4" id="KW-1185">Reference proteome</keyword>
<proteinExistence type="predicted"/>
<name>A0A8S1R7P9_9CILI</name>